<accession>F2NZ34</accession>
<dbReference type="Proteomes" id="UP000203898">
    <property type="component" value="Segment"/>
</dbReference>
<organism evidence="1 2">
    <name type="scientific">Diadromus pulchellus ascovirus 4a</name>
    <dbReference type="NCBI Taxonomy" id="158683"/>
    <lineage>
        <taxon>Viruses</taxon>
        <taxon>Varidnaviria</taxon>
        <taxon>Bamfordvirae</taxon>
        <taxon>Nucleocytoviricota</taxon>
        <taxon>Megaviricetes</taxon>
        <taxon>Pimascovirales</taxon>
        <taxon>Pimascovirales incertae sedis</taxon>
        <taxon>Ascoviridae</taxon>
        <taxon>Toursvirus</taxon>
        <taxon>Toursvirus dptv1a</taxon>
    </lineage>
</organism>
<dbReference type="EMBL" id="CU469068">
    <property type="protein sequence ID" value="CCA61462.1"/>
    <property type="molecule type" value="Genomic_DNA"/>
</dbReference>
<evidence type="ECO:0000313" key="1">
    <source>
        <dbReference type="EMBL" id="CCA61462.1"/>
    </source>
</evidence>
<dbReference type="KEGG" id="vg:26683650"/>
<keyword evidence="2" id="KW-1185">Reference proteome</keyword>
<reference evidence="1 2" key="1">
    <citation type="journal article" date="2009" name="PLoS ONE">
        <title>Symbiotic virus at the evolutionary intersection of three types of large DNA viruses; iridoviruses, ascoviruses, and ichnoviruses.</title>
        <authorList>
            <person name="Bigot Y."/>
            <person name="Renault S."/>
            <person name="Nicolas J."/>
            <person name="Moundras C."/>
            <person name="Demattei M.V."/>
            <person name="Samain S."/>
            <person name="Bideshi D.K."/>
            <person name="Federici B.A."/>
        </authorList>
    </citation>
    <scope>NUCLEOTIDE SEQUENCE [LARGE SCALE GENOMIC DNA]</scope>
</reference>
<proteinExistence type="predicted"/>
<dbReference type="GeneID" id="26683650"/>
<dbReference type="RefSeq" id="YP_009640093.1">
    <property type="nucleotide sequence ID" value="NC_011335.1"/>
</dbReference>
<name>F2NZ34_9VIRU</name>
<protein>
    <submittedName>
        <fullName evidence="1">Complete DpAV4 genome</fullName>
    </submittedName>
</protein>
<sequence length="805" mass="91154">MDTQYFEEYFADFLKRMVFVPTPGGDTDINRLLSTVRYLLKSQGQCVYVKTVGGRVVVFMPLFNEFFWNKWQTYQSKRKEKFTGFVEYGTEDMELDGRYVVPHLPSDTTWLEALMNRLCSEREVPDRDLLLCVHKTSPSIKTDGTYADDAVYHGSTVPVDVDAVIDPSPVLSLSTGRGFLDIAFPRPRDVERMTLPFAAINTRHMKWVDKKESILWAKEEVPESAVDMIEDGGVAPIPDSPSDPANFFDYKIIACRTRDGLPPTRLDEFMFAGCCVVVVGAIRFHNWFSRKMVAGRHYLVTEVDNASRFVDNIGDDVARSIAAEARLFAIKELSSTAVLDAAISSIERSPVYDYGPAPPSVLQFELQRAFLSRLYHRRALLPVSSEKLTMPDDRRRRNKALAMVLAGRPEIVDDLDQVFVKRYDDAVSGINDAFIGSRVVNEIECPNFVYTFLSRVDEYSGSALVCSERINGDTMDVFLKKHPKRFYELFIQICLSLQMAFERHVFVHGKLDPENIVVNELASSQKHVYRMLDGTIYSIESRFVPVIHNFSASKAMVPQYSEDNVIYVPINKRIMSGKMESDDLNDLLHVDGGSDTKRLLLRLGRKVSSRTEQSRSPIDTMKSVVNKQDITDNKVRFGKLRTDVEVDPVNARLEFDRMTALEPVPEAKVAERVFANPLPVENSSLGNVILKYEITNSLKSALGNVKVDVGIDLTTSKNIERAIRSVVSFYNDVIDKSGGVTIQDADDDGWGLHILASKYWSAISEHPNVVSYMNKFRHVAVLLFEEMLRSLMINTRAYFLGYQSS</sequence>
<evidence type="ECO:0000313" key="2">
    <source>
        <dbReference type="Proteomes" id="UP000203898"/>
    </source>
</evidence>